<accession>A0A3E0H5D0</accession>
<name>A0A3E0H5D0_9GAMM</name>
<dbReference type="PIRSF" id="PIRSF005276">
    <property type="entry name" value="SspB"/>
    <property type="match status" value="1"/>
</dbReference>
<proteinExistence type="predicted"/>
<dbReference type="PANTHER" id="PTHR37486">
    <property type="entry name" value="STRINGENT STARVATION PROTEIN B"/>
    <property type="match status" value="1"/>
</dbReference>
<dbReference type="RefSeq" id="WP_116207790.1">
    <property type="nucleotide sequence ID" value="NZ_QUNR01000002.1"/>
</dbReference>
<dbReference type="Gene3D" id="2.30.30.220">
    <property type="entry name" value="SspB-like"/>
    <property type="match status" value="1"/>
</dbReference>
<dbReference type="AlphaFoldDB" id="A0A3E0H5D0"/>
<dbReference type="PANTHER" id="PTHR37486:SF1">
    <property type="entry name" value="STRINGENT STARVATION PROTEIN B"/>
    <property type="match status" value="1"/>
</dbReference>
<evidence type="ECO:0000313" key="2">
    <source>
        <dbReference type="EMBL" id="REH38759.1"/>
    </source>
</evidence>
<feature type="region of interest" description="Disordered" evidence="1">
    <location>
        <begin position="103"/>
        <end position="139"/>
    </location>
</feature>
<comment type="caution">
    <text evidence="2">The sequence shown here is derived from an EMBL/GenBank/DDBJ whole genome shotgun (WGS) entry which is preliminary data.</text>
</comment>
<reference evidence="2 3" key="1">
    <citation type="submission" date="2018-08" db="EMBL/GenBank/DDBJ databases">
        <title>Genomic Encyclopedia of Type Strains, Phase IV (KMG-IV): sequencing the most valuable type-strain genomes for metagenomic binning, comparative biology and taxonomic classification.</title>
        <authorList>
            <person name="Goeker M."/>
        </authorList>
    </citation>
    <scope>NUCLEOTIDE SEQUENCE [LARGE SCALE GENOMIC DNA]</scope>
    <source>
        <strain evidence="2 3">DSM 26022</strain>
    </source>
</reference>
<evidence type="ECO:0000256" key="1">
    <source>
        <dbReference type="SAM" id="MobiDB-lite"/>
    </source>
</evidence>
<dbReference type="SUPFAM" id="SSF101738">
    <property type="entry name" value="SspB-like"/>
    <property type="match status" value="1"/>
</dbReference>
<keyword evidence="3" id="KW-1185">Reference proteome</keyword>
<dbReference type="InterPro" id="IPR036760">
    <property type="entry name" value="SspB-like_sf"/>
</dbReference>
<gene>
    <name evidence="2" type="ORF">DFR26_0920</name>
</gene>
<dbReference type="GO" id="GO:0005829">
    <property type="term" value="C:cytosol"/>
    <property type="evidence" value="ECO:0007669"/>
    <property type="project" value="TreeGrafter"/>
</dbReference>
<dbReference type="GO" id="GO:0045732">
    <property type="term" value="P:positive regulation of protein catabolic process"/>
    <property type="evidence" value="ECO:0007669"/>
    <property type="project" value="TreeGrafter"/>
</dbReference>
<dbReference type="OrthoDB" id="9797358at2"/>
<dbReference type="NCBIfam" id="NF008769">
    <property type="entry name" value="PRK11798.2-5"/>
    <property type="match status" value="1"/>
</dbReference>
<protein>
    <submittedName>
        <fullName evidence="2">Stringent starvation protein B</fullName>
    </submittedName>
</protein>
<sequence length="139" mass="15146">MSTLKGARPYFVRAIYEWLVDASLTPYLLVDAQWPGTELPQDLVEDGRLVLNIVPSAVRDLVLGNEAVMFSARFAGRPMAIVVPMGAVLGIYAKENGDGLFFESSEYSPEPPPNDKPAGDVASERNQTAKARPALRVVK</sequence>
<evidence type="ECO:0000313" key="3">
    <source>
        <dbReference type="Proteomes" id="UP000256774"/>
    </source>
</evidence>
<dbReference type="Pfam" id="PF04386">
    <property type="entry name" value="SspB"/>
    <property type="match status" value="1"/>
</dbReference>
<organism evidence="2 3">
    <name type="scientific">Paraperlucidibaca baekdonensis</name>
    <dbReference type="NCBI Taxonomy" id="748120"/>
    <lineage>
        <taxon>Bacteria</taxon>
        <taxon>Pseudomonadati</taxon>
        <taxon>Pseudomonadota</taxon>
        <taxon>Gammaproteobacteria</taxon>
        <taxon>Moraxellales</taxon>
        <taxon>Moraxellaceae</taxon>
        <taxon>Paraperlucidibaca</taxon>
    </lineage>
</organism>
<dbReference type="InterPro" id="IPR007481">
    <property type="entry name" value="SspB"/>
</dbReference>
<dbReference type="GO" id="GO:0005840">
    <property type="term" value="C:ribosome"/>
    <property type="evidence" value="ECO:0007669"/>
    <property type="project" value="TreeGrafter"/>
</dbReference>
<dbReference type="EMBL" id="QUNR01000002">
    <property type="protein sequence ID" value="REH38759.1"/>
    <property type="molecule type" value="Genomic_DNA"/>
</dbReference>
<dbReference type="Proteomes" id="UP000256774">
    <property type="component" value="Unassembled WGS sequence"/>
</dbReference>